<dbReference type="RefSeq" id="WP_164187861.1">
    <property type="nucleotide sequence ID" value="NZ_JAAGMR010000123.1"/>
</dbReference>
<evidence type="ECO:0000256" key="4">
    <source>
        <dbReference type="ARBA" id="ARBA00022969"/>
    </source>
</evidence>
<evidence type="ECO:0000256" key="2">
    <source>
        <dbReference type="ARBA" id="ARBA00009323"/>
    </source>
</evidence>
<evidence type="ECO:0000313" key="7">
    <source>
        <dbReference type="EMBL" id="NEB92021.1"/>
    </source>
</evidence>
<dbReference type="EMBL" id="JAAGMR010000123">
    <property type="protein sequence ID" value="NEB92021.1"/>
    <property type="molecule type" value="Genomic_DNA"/>
</dbReference>
<sequence>MHADRRTDEEEMPWPEGDILLDLTISLIVSGSRPMPLPARFIFDPRFPLAVVLEMPQADGSANRWSFGRDLLQAGLLRPSGEGDVRIWPPCRCSGRPHARILLRDAFASALLDVPVQPLWQWLQHTWRVVPRQEEARWSDRHITIEKLLSDS</sequence>
<evidence type="ECO:0000256" key="5">
    <source>
        <dbReference type="ARBA" id="ARBA00023210"/>
    </source>
</evidence>
<protein>
    <submittedName>
        <fullName evidence="7">SsgA family sporulation/cell division regulator</fullName>
    </submittedName>
</protein>
<dbReference type="AlphaFoldDB" id="A0A7K3QQ47"/>
<dbReference type="GO" id="GO:0030428">
    <property type="term" value="C:cell septum"/>
    <property type="evidence" value="ECO:0007669"/>
    <property type="project" value="UniProtKB-SubCell"/>
</dbReference>
<keyword evidence="5" id="KW-0717">Septation</keyword>
<dbReference type="Proteomes" id="UP000470520">
    <property type="component" value="Unassembled WGS sequence"/>
</dbReference>
<evidence type="ECO:0000313" key="8">
    <source>
        <dbReference type="Proteomes" id="UP000470520"/>
    </source>
</evidence>
<evidence type="ECO:0000256" key="3">
    <source>
        <dbReference type="ARBA" id="ARBA00022618"/>
    </source>
</evidence>
<dbReference type="Pfam" id="PF04686">
    <property type="entry name" value="SsgA"/>
    <property type="match status" value="1"/>
</dbReference>
<dbReference type="Gene3D" id="2.30.31.20">
    <property type="entry name" value="Sporulation-specific cell division protein SsgB"/>
    <property type="match status" value="1"/>
</dbReference>
<keyword evidence="3 7" id="KW-0132">Cell division</keyword>
<comment type="subcellular location">
    <subcellularLocation>
        <location evidence="1">Cell septum</location>
    </subcellularLocation>
</comment>
<keyword evidence="4" id="KW-0749">Sporulation</keyword>
<dbReference type="GO" id="GO:0030435">
    <property type="term" value="P:sporulation resulting in formation of a cellular spore"/>
    <property type="evidence" value="ECO:0007669"/>
    <property type="project" value="UniProtKB-KW"/>
</dbReference>
<evidence type="ECO:0000256" key="1">
    <source>
        <dbReference type="ARBA" id="ARBA00004431"/>
    </source>
</evidence>
<name>A0A7K3QQ47_9ACTN</name>
<organism evidence="7 8">
    <name type="scientific">Streptomyces bauhiniae</name>
    <dbReference type="NCBI Taxonomy" id="2340725"/>
    <lineage>
        <taxon>Bacteria</taxon>
        <taxon>Bacillati</taxon>
        <taxon>Actinomycetota</taxon>
        <taxon>Actinomycetes</taxon>
        <taxon>Kitasatosporales</taxon>
        <taxon>Streptomycetaceae</taxon>
        <taxon>Streptomyces</taxon>
    </lineage>
</organism>
<accession>A0A7K3QQ47</accession>
<proteinExistence type="inferred from homology"/>
<evidence type="ECO:0000256" key="6">
    <source>
        <dbReference type="ARBA" id="ARBA00023306"/>
    </source>
</evidence>
<reference evidence="7 8" key="1">
    <citation type="submission" date="2020-01" db="EMBL/GenBank/DDBJ databases">
        <title>Insect and environment-associated Actinomycetes.</title>
        <authorList>
            <person name="Currrie C."/>
            <person name="Chevrette M."/>
            <person name="Carlson C."/>
            <person name="Stubbendieck R."/>
            <person name="Wendt-Pienkowski E."/>
        </authorList>
    </citation>
    <scope>NUCLEOTIDE SEQUENCE [LARGE SCALE GENOMIC DNA]</scope>
    <source>
        <strain evidence="7 8">SID7754</strain>
    </source>
</reference>
<comment type="caution">
    <text evidence="7">The sequence shown here is derived from an EMBL/GenBank/DDBJ whole genome shotgun (WGS) entry which is preliminary data.</text>
</comment>
<dbReference type="GO" id="GO:0000917">
    <property type="term" value="P:division septum assembly"/>
    <property type="evidence" value="ECO:0007669"/>
    <property type="project" value="UniProtKB-KW"/>
</dbReference>
<comment type="similarity">
    <text evidence="2">Belongs to the SsgA family.</text>
</comment>
<gene>
    <name evidence="7" type="ORF">G3I21_09850</name>
</gene>
<dbReference type="InterPro" id="IPR006776">
    <property type="entry name" value="SsgB"/>
</dbReference>
<keyword evidence="6" id="KW-0131">Cell cycle</keyword>
<dbReference type="InterPro" id="IPR038658">
    <property type="entry name" value="SsgB_sf"/>
</dbReference>